<organism evidence="1 2">
    <name type="scientific">Salirhabdus euzebyi</name>
    <dbReference type="NCBI Taxonomy" id="394506"/>
    <lineage>
        <taxon>Bacteria</taxon>
        <taxon>Bacillati</taxon>
        <taxon>Bacillota</taxon>
        <taxon>Bacilli</taxon>
        <taxon>Bacillales</taxon>
        <taxon>Bacillaceae</taxon>
        <taxon>Salirhabdus</taxon>
    </lineage>
</organism>
<proteinExistence type="predicted"/>
<accession>A0A841Q5J5</accession>
<dbReference type="Pfam" id="PF20074">
    <property type="entry name" value="DUF6470"/>
    <property type="match status" value="1"/>
</dbReference>
<keyword evidence="2" id="KW-1185">Reference proteome</keyword>
<name>A0A841Q5J5_9BACI</name>
<dbReference type="AlphaFoldDB" id="A0A841Q5J5"/>
<comment type="caution">
    <text evidence="1">The sequence shown here is derived from an EMBL/GenBank/DDBJ whole genome shotgun (WGS) entry which is preliminary data.</text>
</comment>
<dbReference type="InterPro" id="IPR045527">
    <property type="entry name" value="DUF6470"/>
</dbReference>
<reference evidence="1 2" key="1">
    <citation type="submission" date="2020-08" db="EMBL/GenBank/DDBJ databases">
        <title>Genomic Encyclopedia of Type Strains, Phase IV (KMG-IV): sequencing the most valuable type-strain genomes for metagenomic binning, comparative biology and taxonomic classification.</title>
        <authorList>
            <person name="Goeker M."/>
        </authorList>
    </citation>
    <scope>NUCLEOTIDE SEQUENCE [LARGE SCALE GENOMIC DNA]</scope>
    <source>
        <strain evidence="1 2">DSM 19612</strain>
    </source>
</reference>
<evidence type="ECO:0000313" key="2">
    <source>
        <dbReference type="Proteomes" id="UP000581688"/>
    </source>
</evidence>
<sequence length="189" mass="21267">MKLPQIRLQSQMAKIEMNTINGTQSIEQPKAVQTIEQPSAEVTMKRTPSKLTIDQSQAWRDMGLFTPIESGYENARLGKAGVQEGTSRRAIQGDQLMRIENGGNPIVDQAITNGYRPEKTLGIRWVPSSFAVKTSYEASKLHIEVNKNKPIVNVQPQKPIVDFSPGKVETSMKQYAEIEIDYAHVNWKR</sequence>
<gene>
    <name evidence="1" type="ORF">HNQ94_002076</name>
</gene>
<dbReference type="EMBL" id="JACHGH010000005">
    <property type="protein sequence ID" value="MBB6453627.1"/>
    <property type="molecule type" value="Genomic_DNA"/>
</dbReference>
<evidence type="ECO:0000313" key="1">
    <source>
        <dbReference type="EMBL" id="MBB6453627.1"/>
    </source>
</evidence>
<protein>
    <submittedName>
        <fullName evidence="1">Uncharacterized protein</fullName>
    </submittedName>
</protein>
<dbReference type="Proteomes" id="UP000581688">
    <property type="component" value="Unassembled WGS sequence"/>
</dbReference>
<dbReference type="RefSeq" id="WP_174496025.1">
    <property type="nucleotide sequence ID" value="NZ_CADDWK010000005.1"/>
</dbReference>